<dbReference type="PRINTS" id="PR00619">
    <property type="entry name" value="GATAZNFINGER"/>
</dbReference>
<feature type="compositionally biased region" description="Basic and acidic residues" evidence="9">
    <location>
        <begin position="502"/>
        <end position="513"/>
    </location>
</feature>
<dbReference type="Pfam" id="PF00320">
    <property type="entry name" value="GATA"/>
    <property type="match status" value="1"/>
</dbReference>
<dbReference type="HOGENOM" id="CLU_006725_0_0_1"/>
<evidence type="ECO:0000256" key="9">
    <source>
        <dbReference type="SAM" id="MobiDB-lite"/>
    </source>
</evidence>
<dbReference type="Gene3D" id="3.30.50.10">
    <property type="entry name" value="Erythroid Transcription Factor GATA-1, subunit A"/>
    <property type="match status" value="1"/>
</dbReference>
<dbReference type="eggNOG" id="KOG1601">
    <property type="taxonomic scope" value="Eukaryota"/>
</dbReference>
<feature type="compositionally biased region" description="Polar residues" evidence="9">
    <location>
        <begin position="839"/>
        <end position="854"/>
    </location>
</feature>
<evidence type="ECO:0000256" key="6">
    <source>
        <dbReference type="ARBA" id="ARBA00023163"/>
    </source>
</evidence>
<feature type="compositionally biased region" description="Polar residues" evidence="9">
    <location>
        <begin position="21"/>
        <end position="36"/>
    </location>
</feature>
<dbReference type="KEGG" id="hir:HETIRDRAFT_434865"/>
<evidence type="ECO:0000256" key="1">
    <source>
        <dbReference type="ARBA" id="ARBA00004123"/>
    </source>
</evidence>
<keyword evidence="5" id="KW-0805">Transcription regulation</keyword>
<feature type="compositionally biased region" description="Polar residues" evidence="9">
    <location>
        <begin position="373"/>
        <end position="386"/>
    </location>
</feature>
<evidence type="ECO:0000256" key="3">
    <source>
        <dbReference type="ARBA" id="ARBA00022771"/>
    </source>
</evidence>
<organism evidence="11 12">
    <name type="scientific">Heterobasidion irregulare (strain TC 32-1)</name>
    <dbReference type="NCBI Taxonomy" id="747525"/>
    <lineage>
        <taxon>Eukaryota</taxon>
        <taxon>Fungi</taxon>
        <taxon>Dikarya</taxon>
        <taxon>Basidiomycota</taxon>
        <taxon>Agaricomycotina</taxon>
        <taxon>Agaricomycetes</taxon>
        <taxon>Russulales</taxon>
        <taxon>Bondarzewiaceae</taxon>
        <taxon>Heterobasidion</taxon>
        <taxon>Heterobasidion annosum species complex</taxon>
    </lineage>
</organism>
<accession>W4K6Q0</accession>
<feature type="compositionally biased region" description="Polar residues" evidence="9">
    <location>
        <begin position="232"/>
        <end position="248"/>
    </location>
</feature>
<keyword evidence="4" id="KW-0862">Zinc</keyword>
<evidence type="ECO:0000256" key="7">
    <source>
        <dbReference type="ARBA" id="ARBA00023242"/>
    </source>
</evidence>
<dbReference type="InterPro" id="IPR013088">
    <property type="entry name" value="Znf_NHR/GATA"/>
</dbReference>
<feature type="region of interest" description="Disordered" evidence="9">
    <location>
        <begin position="924"/>
        <end position="1054"/>
    </location>
</feature>
<evidence type="ECO:0000313" key="11">
    <source>
        <dbReference type="EMBL" id="ETW81020.1"/>
    </source>
</evidence>
<keyword evidence="7" id="KW-0539">Nucleus</keyword>
<dbReference type="Pfam" id="PF08550">
    <property type="entry name" value="GATA_AreA"/>
    <property type="match status" value="1"/>
</dbReference>
<dbReference type="SMART" id="SM00401">
    <property type="entry name" value="ZnF_GATA"/>
    <property type="match status" value="1"/>
</dbReference>
<sequence>MLLMELSTAPLHSASDDTLNKPWTPSARPTLNTSLSAHVPSSTPSERSPIPSSSLSASSQSSPWMQSLALPHSDASLPYLYSNQTSRTPSSPDPLAHPSTMSSLSSNDWNNIFSAPLNPAMFAQLTANGVIGPIPAPGPSSRITQGVAPPPRFHPSHPRAPDSGRSRQGQPDLSQYPAPVGHPYQKPPSSHAYPISTKSKSHSVSVSGFAPPHHRSSASNGNVHMESKSLTRENNGASHSRHTSSASGGSYHPSPNAPFSPTSPYDYNFDFNYPAERSNTGLPPSLWMSPTSTGPSTPVTEPYTFNPHTIPHSSSHTGSSAVSVVSGTPTGAPGVFFSGSPPLSANGGEGASSSILSEMFSDNIFSPRRSVDQGPSQFPSPITSGSPDLKSSALSPVDAGHVDPDQLAKEDPLATQVWKMYARQKANLPHAQRMENLTWRMMALHLKKKKEDELKAAAEEESGERGSVDAGADAGEGASTEQSGPGQPGGSVDDDSTPEEGASERGRRIDKGKGKVSVVGFDGKNQDSTEEEDEVVPMDWRAMSRSRSRAPMDWRATSRSRSRPPASAPPFEYSFQDGERLAFPSLETDPLASDISGPRRPHPLATSTTGSALRIPISTSASGRHSPSSSMPNHFSLPAVYENVAEQSHAIPMPGLPGSRNPFSVNYAPSLSVYPSPTSHPSSLPSFGLHGLSRLPAAVAPPEQRSFPRHVRKTSFDHTVSKEGILAAVTGRHQVNGKPSLAAGSLIGTKRRADAPHAESMLRGDPPSVAASPVMDSPDGSQRFPRTSPFPSTPFNFSFSGYNGFFDLQGAATLPQEYGTVLPAEEAHQPGSYRDHPSHPSSLSTATYSPNSGSPPAPHERLSAAAAAASTAIAEGYVRLSTANLTGVDETGLNYHQHLMGLMYSSLDGTSGLVHHPYTHVDPTQILSGEHGDGAFASLHPSPSSDGWNGFNSSNAASPEPHNASNASTPPSAEGSSNGNGNGNMSRNPSRKIASTKRVKQDSAARSAAAQRKRAGEGGGAANGQLRSSTSTPDLGSAAGGGQGKGGNEEGDAASTVCTNCQTTNTPLWRRDPEGQPLCNACGLFYKLHGVVRPLSLKTDVIKKRNRASGASSTNARKGSSVLPKIASSS</sequence>
<dbReference type="OrthoDB" id="515401at2759"/>
<dbReference type="SUPFAM" id="SSF57716">
    <property type="entry name" value="Glucocorticoid receptor-like (DNA-binding domain)"/>
    <property type="match status" value="1"/>
</dbReference>
<dbReference type="STRING" id="747525.W4K6Q0"/>
<dbReference type="PANTHER" id="PTHR10071">
    <property type="entry name" value="TRANSCRIPTION FACTOR GATA FAMILY MEMBER"/>
    <property type="match status" value="1"/>
</dbReference>
<dbReference type="InterPro" id="IPR000679">
    <property type="entry name" value="Znf_GATA"/>
</dbReference>
<evidence type="ECO:0000259" key="10">
    <source>
        <dbReference type="PROSITE" id="PS50114"/>
    </source>
</evidence>
<feature type="compositionally biased region" description="Polar residues" evidence="9">
    <location>
        <begin position="81"/>
        <end position="90"/>
    </location>
</feature>
<dbReference type="Proteomes" id="UP000030671">
    <property type="component" value="Unassembled WGS sequence"/>
</dbReference>
<feature type="compositionally biased region" description="Polar residues" evidence="9">
    <location>
        <begin position="1025"/>
        <end position="1034"/>
    </location>
</feature>
<proteinExistence type="predicted"/>
<feature type="domain" description="GATA-type" evidence="10">
    <location>
        <begin position="1052"/>
        <end position="1105"/>
    </location>
</feature>
<dbReference type="EMBL" id="KI925459">
    <property type="protein sequence ID" value="ETW81020.1"/>
    <property type="molecule type" value="Genomic_DNA"/>
</dbReference>
<dbReference type="GO" id="GO:0045944">
    <property type="term" value="P:positive regulation of transcription by RNA polymerase II"/>
    <property type="evidence" value="ECO:0007669"/>
    <property type="project" value="TreeGrafter"/>
</dbReference>
<feature type="compositionally biased region" description="Polar residues" evidence="9">
    <location>
        <begin position="1109"/>
        <end position="1118"/>
    </location>
</feature>
<feature type="compositionally biased region" description="Basic and acidic residues" evidence="9">
    <location>
        <begin position="751"/>
        <end position="762"/>
    </location>
</feature>
<dbReference type="InterPro" id="IPR013860">
    <property type="entry name" value="AreA_GATA"/>
</dbReference>
<dbReference type="PANTHER" id="PTHR10071:SF281">
    <property type="entry name" value="BOX A-BINDING FACTOR-RELATED"/>
    <property type="match status" value="1"/>
</dbReference>
<keyword evidence="2" id="KW-0479">Metal-binding</keyword>
<keyword evidence="12" id="KW-1185">Reference proteome</keyword>
<feature type="non-terminal residue" evidence="11">
    <location>
        <position position="1130"/>
    </location>
</feature>
<feature type="region of interest" description="Disordered" evidence="9">
    <location>
        <begin position="282"/>
        <end position="325"/>
    </location>
</feature>
<comment type="subcellular location">
    <subcellularLocation>
        <location evidence="1">Nucleus</location>
    </subcellularLocation>
</comment>
<dbReference type="PROSITE" id="PS00344">
    <property type="entry name" value="GATA_ZN_FINGER_1"/>
    <property type="match status" value="1"/>
</dbReference>
<dbReference type="GO" id="GO:0000978">
    <property type="term" value="F:RNA polymerase II cis-regulatory region sequence-specific DNA binding"/>
    <property type="evidence" value="ECO:0007669"/>
    <property type="project" value="TreeGrafter"/>
</dbReference>
<keyword evidence="3 8" id="KW-0863">Zinc-finger</keyword>
<evidence type="ECO:0000256" key="8">
    <source>
        <dbReference type="PROSITE-ProRule" id="PRU00094"/>
    </source>
</evidence>
<name>W4K6Q0_HETIT</name>
<dbReference type="CDD" id="cd00202">
    <property type="entry name" value="ZnF_GATA"/>
    <property type="match status" value="1"/>
</dbReference>
<dbReference type="AlphaFoldDB" id="W4K6Q0"/>
<dbReference type="GeneID" id="20674779"/>
<feature type="compositionally biased region" description="Basic and acidic residues" evidence="9">
    <location>
        <begin position="453"/>
        <end position="467"/>
    </location>
</feature>
<feature type="compositionally biased region" description="Low complexity" evidence="9">
    <location>
        <begin position="289"/>
        <end position="298"/>
    </location>
</feature>
<dbReference type="GO" id="GO:0005634">
    <property type="term" value="C:nucleus"/>
    <property type="evidence" value="ECO:0007669"/>
    <property type="project" value="UniProtKB-SubCell"/>
</dbReference>
<evidence type="ECO:0000256" key="2">
    <source>
        <dbReference type="ARBA" id="ARBA00022723"/>
    </source>
</evidence>
<keyword evidence="6" id="KW-0804">Transcription</keyword>
<dbReference type="PROSITE" id="PS50114">
    <property type="entry name" value="GATA_ZN_FINGER_2"/>
    <property type="match status" value="1"/>
</dbReference>
<feature type="compositionally biased region" description="Low complexity" evidence="9">
    <location>
        <begin position="40"/>
        <end position="63"/>
    </location>
</feature>
<feature type="region of interest" description="Disordered" evidence="9">
    <location>
        <begin position="588"/>
        <end position="632"/>
    </location>
</feature>
<feature type="region of interest" description="Disordered" evidence="9">
    <location>
        <begin position="80"/>
        <end position="103"/>
    </location>
</feature>
<reference evidence="11 12" key="1">
    <citation type="journal article" date="2012" name="New Phytol.">
        <title>Insight into trade-off between wood decay and parasitism from the genome of a fungal forest pathogen.</title>
        <authorList>
            <person name="Olson A."/>
            <person name="Aerts A."/>
            <person name="Asiegbu F."/>
            <person name="Belbahri L."/>
            <person name="Bouzid O."/>
            <person name="Broberg A."/>
            <person name="Canback B."/>
            <person name="Coutinho P.M."/>
            <person name="Cullen D."/>
            <person name="Dalman K."/>
            <person name="Deflorio G."/>
            <person name="van Diepen L.T."/>
            <person name="Dunand C."/>
            <person name="Duplessis S."/>
            <person name="Durling M."/>
            <person name="Gonthier P."/>
            <person name="Grimwood J."/>
            <person name="Fossdal C.G."/>
            <person name="Hansson D."/>
            <person name="Henrissat B."/>
            <person name="Hietala A."/>
            <person name="Himmelstrand K."/>
            <person name="Hoffmeister D."/>
            <person name="Hogberg N."/>
            <person name="James T.Y."/>
            <person name="Karlsson M."/>
            <person name="Kohler A."/>
            <person name="Kues U."/>
            <person name="Lee Y.H."/>
            <person name="Lin Y.C."/>
            <person name="Lind M."/>
            <person name="Lindquist E."/>
            <person name="Lombard V."/>
            <person name="Lucas S."/>
            <person name="Lunden K."/>
            <person name="Morin E."/>
            <person name="Murat C."/>
            <person name="Park J."/>
            <person name="Raffaello T."/>
            <person name="Rouze P."/>
            <person name="Salamov A."/>
            <person name="Schmutz J."/>
            <person name="Solheim H."/>
            <person name="Stahlberg J."/>
            <person name="Velez H."/>
            <person name="de Vries R.P."/>
            <person name="Wiebenga A."/>
            <person name="Woodward S."/>
            <person name="Yakovlev I."/>
            <person name="Garbelotto M."/>
            <person name="Martin F."/>
            <person name="Grigoriev I.V."/>
            <person name="Stenlid J."/>
        </authorList>
    </citation>
    <scope>NUCLEOTIDE SEQUENCE [LARGE SCALE GENOMIC DNA]</scope>
    <source>
        <strain evidence="11 12">TC 32-1</strain>
    </source>
</reference>
<feature type="compositionally biased region" description="Basic and acidic residues" evidence="9">
    <location>
        <begin position="827"/>
        <end position="838"/>
    </location>
</feature>
<dbReference type="InterPro" id="IPR039355">
    <property type="entry name" value="Transcription_factor_GATA"/>
</dbReference>
<feature type="region of interest" description="Disordered" evidence="9">
    <location>
        <begin position="1"/>
        <end position="66"/>
    </location>
</feature>
<dbReference type="GO" id="GO:0000122">
    <property type="term" value="P:negative regulation of transcription by RNA polymerase II"/>
    <property type="evidence" value="ECO:0007669"/>
    <property type="project" value="TreeGrafter"/>
</dbReference>
<feature type="compositionally biased region" description="Low complexity" evidence="9">
    <location>
        <begin position="196"/>
        <end position="207"/>
    </location>
</feature>
<feature type="compositionally biased region" description="Low complexity" evidence="9">
    <location>
        <begin position="307"/>
        <end position="325"/>
    </location>
</feature>
<feature type="region of interest" description="Disordered" evidence="9">
    <location>
        <begin position="1105"/>
        <end position="1130"/>
    </location>
</feature>
<dbReference type="RefSeq" id="XP_009547701.1">
    <property type="nucleotide sequence ID" value="XM_009549406.1"/>
</dbReference>
<dbReference type="GO" id="GO:0000981">
    <property type="term" value="F:DNA-binding transcription factor activity, RNA polymerase II-specific"/>
    <property type="evidence" value="ECO:0007669"/>
    <property type="project" value="TreeGrafter"/>
</dbReference>
<feature type="region of interest" description="Disordered" evidence="9">
    <location>
        <begin position="827"/>
        <end position="859"/>
    </location>
</feature>
<feature type="compositionally biased region" description="Polar residues" evidence="9">
    <location>
        <begin position="605"/>
        <end position="632"/>
    </location>
</feature>
<feature type="compositionally biased region" description="Low complexity" evidence="9">
    <location>
        <begin position="555"/>
        <end position="565"/>
    </location>
</feature>
<feature type="region of interest" description="Disordered" evidence="9">
    <location>
        <begin position="367"/>
        <end position="408"/>
    </location>
</feature>
<dbReference type="FunFam" id="3.30.50.10:FF:000007">
    <property type="entry name" value="Nitrogen regulatory AreA, N-terminal"/>
    <property type="match status" value="1"/>
</dbReference>
<gene>
    <name evidence="11" type="ORF">HETIRDRAFT_434865</name>
</gene>
<feature type="region of interest" description="Disordered" evidence="9">
    <location>
        <begin position="136"/>
        <end position="259"/>
    </location>
</feature>
<feature type="compositionally biased region" description="Polar residues" evidence="9">
    <location>
        <begin position="941"/>
        <end position="971"/>
    </location>
</feature>
<protein>
    <recommendedName>
        <fullName evidence="10">GATA-type domain-containing protein</fullName>
    </recommendedName>
</protein>
<dbReference type="GO" id="GO:0008270">
    <property type="term" value="F:zinc ion binding"/>
    <property type="evidence" value="ECO:0007669"/>
    <property type="project" value="UniProtKB-KW"/>
</dbReference>
<evidence type="ECO:0000256" key="4">
    <source>
        <dbReference type="ARBA" id="ARBA00022833"/>
    </source>
</evidence>
<evidence type="ECO:0000256" key="5">
    <source>
        <dbReference type="ARBA" id="ARBA00023015"/>
    </source>
</evidence>
<evidence type="ECO:0000313" key="12">
    <source>
        <dbReference type="Proteomes" id="UP000030671"/>
    </source>
</evidence>
<feature type="region of interest" description="Disordered" evidence="9">
    <location>
        <begin position="751"/>
        <end position="783"/>
    </location>
</feature>
<feature type="region of interest" description="Disordered" evidence="9">
    <location>
        <begin position="453"/>
        <end position="573"/>
    </location>
</feature>
<dbReference type="InParanoid" id="W4K6Q0"/>